<dbReference type="InterPro" id="IPR010652">
    <property type="entry name" value="DUF1232"/>
</dbReference>
<feature type="transmembrane region" description="Helical" evidence="6">
    <location>
        <begin position="74"/>
        <end position="91"/>
    </location>
</feature>
<dbReference type="EMBL" id="BMKE01000014">
    <property type="protein sequence ID" value="GGB46051.1"/>
    <property type="molecule type" value="Genomic_DNA"/>
</dbReference>
<name>A0ABQ1IMH3_9GAMM</name>
<comment type="subcellular location">
    <subcellularLocation>
        <location evidence="1">Endomembrane system</location>
        <topology evidence="1">Multi-pass membrane protein</topology>
    </subcellularLocation>
</comment>
<evidence type="ECO:0000256" key="1">
    <source>
        <dbReference type="ARBA" id="ARBA00004127"/>
    </source>
</evidence>
<evidence type="ECO:0000256" key="3">
    <source>
        <dbReference type="ARBA" id="ARBA00022989"/>
    </source>
</evidence>
<dbReference type="Pfam" id="PF06803">
    <property type="entry name" value="DUF1232"/>
    <property type="match status" value="1"/>
</dbReference>
<protein>
    <recommendedName>
        <fullName evidence="7">DUF1232 domain-containing protein</fullName>
    </recommendedName>
</protein>
<dbReference type="Proteomes" id="UP000646152">
    <property type="component" value="Unassembled WGS sequence"/>
</dbReference>
<accession>A0ABQ1IMH3</accession>
<evidence type="ECO:0000256" key="5">
    <source>
        <dbReference type="SAM" id="MobiDB-lite"/>
    </source>
</evidence>
<keyword evidence="9" id="KW-1185">Reference proteome</keyword>
<evidence type="ECO:0000313" key="9">
    <source>
        <dbReference type="Proteomes" id="UP000646152"/>
    </source>
</evidence>
<evidence type="ECO:0000259" key="7">
    <source>
        <dbReference type="Pfam" id="PF06803"/>
    </source>
</evidence>
<evidence type="ECO:0000256" key="6">
    <source>
        <dbReference type="SAM" id="Phobius"/>
    </source>
</evidence>
<keyword evidence="4 6" id="KW-0472">Membrane</keyword>
<organism evidence="8 9">
    <name type="scientific">Oceanisphaera marina</name>
    <dbReference type="NCBI Taxonomy" id="2017550"/>
    <lineage>
        <taxon>Bacteria</taxon>
        <taxon>Pseudomonadati</taxon>
        <taxon>Pseudomonadota</taxon>
        <taxon>Gammaproteobacteria</taxon>
        <taxon>Aeromonadales</taxon>
        <taxon>Aeromonadaceae</taxon>
        <taxon>Oceanisphaera</taxon>
    </lineage>
</organism>
<comment type="caution">
    <text evidence="8">The sequence shown here is derived from an EMBL/GenBank/DDBJ whole genome shotgun (WGS) entry which is preliminary data.</text>
</comment>
<reference evidence="9" key="1">
    <citation type="journal article" date="2019" name="Int. J. Syst. Evol. Microbiol.">
        <title>The Global Catalogue of Microorganisms (GCM) 10K type strain sequencing project: providing services to taxonomists for standard genome sequencing and annotation.</title>
        <authorList>
            <consortium name="The Broad Institute Genomics Platform"/>
            <consortium name="The Broad Institute Genome Sequencing Center for Infectious Disease"/>
            <person name="Wu L."/>
            <person name="Ma J."/>
        </authorList>
    </citation>
    <scope>NUCLEOTIDE SEQUENCE [LARGE SCALE GENOMIC DNA]</scope>
    <source>
        <strain evidence="9">CGMCC 1.15923</strain>
    </source>
</reference>
<feature type="domain" description="DUF1232" evidence="7">
    <location>
        <begin position="79"/>
        <end position="112"/>
    </location>
</feature>
<evidence type="ECO:0000313" key="8">
    <source>
        <dbReference type="EMBL" id="GGB46051.1"/>
    </source>
</evidence>
<gene>
    <name evidence="8" type="ORF">GCM10011502_19270</name>
</gene>
<evidence type="ECO:0000256" key="2">
    <source>
        <dbReference type="ARBA" id="ARBA00022692"/>
    </source>
</evidence>
<evidence type="ECO:0000256" key="4">
    <source>
        <dbReference type="ARBA" id="ARBA00023136"/>
    </source>
</evidence>
<feature type="region of interest" description="Disordered" evidence="5">
    <location>
        <begin position="1"/>
        <end position="47"/>
    </location>
</feature>
<proteinExistence type="predicted"/>
<keyword evidence="2 6" id="KW-0812">Transmembrane</keyword>
<sequence>MGLEEKQQQQSKARFLTDMESVDPSRLSQAASAGERKLNQLSGQPPSSLAQLWQDLRLMVNLLNDYRKGHYRTVPWKVIAAITAALVYFVSPVDVVPDFLPLAGYLDDALVIKLALDLARADLARYSQWRTWQSEPDTAEKNTPST</sequence>
<keyword evidence="3 6" id="KW-1133">Transmembrane helix</keyword>